<dbReference type="OrthoDB" id="2121326at2759"/>
<reference evidence="3" key="2">
    <citation type="submission" date="2015-01" db="EMBL/GenBank/DDBJ databases">
        <title>Evolutionary Origins and Diversification of the Mycorrhizal Mutualists.</title>
        <authorList>
            <consortium name="DOE Joint Genome Institute"/>
            <consortium name="Mycorrhizal Genomics Consortium"/>
            <person name="Kohler A."/>
            <person name="Kuo A."/>
            <person name="Nagy L.G."/>
            <person name="Floudas D."/>
            <person name="Copeland A."/>
            <person name="Barry K.W."/>
            <person name="Cichocki N."/>
            <person name="Veneault-Fourrey C."/>
            <person name="LaButti K."/>
            <person name="Lindquist E.A."/>
            <person name="Lipzen A."/>
            <person name="Lundell T."/>
            <person name="Morin E."/>
            <person name="Murat C."/>
            <person name="Riley R."/>
            <person name="Ohm R."/>
            <person name="Sun H."/>
            <person name="Tunlid A."/>
            <person name="Henrissat B."/>
            <person name="Grigoriev I.V."/>
            <person name="Hibbett D.S."/>
            <person name="Martin F."/>
        </authorList>
    </citation>
    <scope>NUCLEOTIDE SEQUENCE [LARGE SCALE GENOMIC DNA]</scope>
    <source>
        <strain evidence="3">ATCC 200175</strain>
    </source>
</reference>
<name>A0A0C9TU47_PAXIN</name>
<evidence type="ECO:0000259" key="1">
    <source>
        <dbReference type="Pfam" id="PF00085"/>
    </source>
</evidence>
<proteinExistence type="predicted"/>
<dbReference type="Gene3D" id="3.40.30.10">
    <property type="entry name" value="Glutaredoxin"/>
    <property type="match status" value="1"/>
</dbReference>
<dbReference type="InterPro" id="IPR036249">
    <property type="entry name" value="Thioredoxin-like_sf"/>
</dbReference>
<sequence length="127" mass="14200">MPSKPIKDLQDFTRIINNGRVILIDFHAVWSGWSQFSGQQLSDLSETFKRIGVDMYRVNIDDRELDDIVMEADVRVVPTFMVFKDGKKVGYAEGVDAGNLRKLVGSHVAGWTALKSVGIKEVKTAQS</sequence>
<dbReference type="Pfam" id="PF00085">
    <property type="entry name" value="Thioredoxin"/>
    <property type="match status" value="1"/>
</dbReference>
<organism evidence="2 3">
    <name type="scientific">Paxillus involutus ATCC 200175</name>
    <dbReference type="NCBI Taxonomy" id="664439"/>
    <lineage>
        <taxon>Eukaryota</taxon>
        <taxon>Fungi</taxon>
        <taxon>Dikarya</taxon>
        <taxon>Basidiomycota</taxon>
        <taxon>Agaricomycotina</taxon>
        <taxon>Agaricomycetes</taxon>
        <taxon>Agaricomycetidae</taxon>
        <taxon>Boletales</taxon>
        <taxon>Paxilineae</taxon>
        <taxon>Paxillaceae</taxon>
        <taxon>Paxillus</taxon>
    </lineage>
</organism>
<evidence type="ECO:0000313" key="2">
    <source>
        <dbReference type="EMBL" id="KIJ13763.1"/>
    </source>
</evidence>
<dbReference type="InterPro" id="IPR013766">
    <property type="entry name" value="Thioredoxin_domain"/>
</dbReference>
<accession>A0A0C9TU47</accession>
<dbReference type="InterPro" id="IPR050620">
    <property type="entry name" value="Thioredoxin_H-type-like"/>
</dbReference>
<gene>
    <name evidence="2" type="ORF">PAXINDRAFT_170087</name>
</gene>
<dbReference type="CDD" id="cd02947">
    <property type="entry name" value="TRX_family"/>
    <property type="match status" value="1"/>
</dbReference>
<dbReference type="Proteomes" id="UP000053647">
    <property type="component" value="Unassembled WGS sequence"/>
</dbReference>
<evidence type="ECO:0000313" key="3">
    <source>
        <dbReference type="Proteomes" id="UP000053647"/>
    </source>
</evidence>
<protein>
    <recommendedName>
        <fullName evidence="1">Thioredoxin domain-containing protein</fullName>
    </recommendedName>
</protein>
<dbReference type="AlphaFoldDB" id="A0A0C9TU47"/>
<dbReference type="EMBL" id="KN819348">
    <property type="protein sequence ID" value="KIJ13763.1"/>
    <property type="molecule type" value="Genomic_DNA"/>
</dbReference>
<dbReference type="HOGENOM" id="CLU_090389_14_0_1"/>
<feature type="domain" description="Thioredoxin" evidence="1">
    <location>
        <begin position="10"/>
        <end position="99"/>
    </location>
</feature>
<dbReference type="PANTHER" id="PTHR10438">
    <property type="entry name" value="THIOREDOXIN"/>
    <property type="match status" value="1"/>
</dbReference>
<dbReference type="SUPFAM" id="SSF52833">
    <property type="entry name" value="Thioredoxin-like"/>
    <property type="match status" value="1"/>
</dbReference>
<dbReference type="PANTHER" id="PTHR10438:SF463">
    <property type="entry name" value="THIOREDOXIN"/>
    <property type="match status" value="1"/>
</dbReference>
<reference evidence="2 3" key="1">
    <citation type="submission" date="2014-06" db="EMBL/GenBank/DDBJ databases">
        <authorList>
            <consortium name="DOE Joint Genome Institute"/>
            <person name="Kuo A."/>
            <person name="Kohler A."/>
            <person name="Nagy L.G."/>
            <person name="Floudas D."/>
            <person name="Copeland A."/>
            <person name="Barry K.W."/>
            <person name="Cichocki N."/>
            <person name="Veneault-Fourrey C."/>
            <person name="LaButti K."/>
            <person name="Lindquist E.A."/>
            <person name="Lipzen A."/>
            <person name="Lundell T."/>
            <person name="Morin E."/>
            <person name="Murat C."/>
            <person name="Sun H."/>
            <person name="Tunlid A."/>
            <person name="Henrissat B."/>
            <person name="Grigoriev I.V."/>
            <person name="Hibbett D.S."/>
            <person name="Martin F."/>
            <person name="Nordberg H.P."/>
            <person name="Cantor M.N."/>
            <person name="Hua S.X."/>
        </authorList>
    </citation>
    <scope>NUCLEOTIDE SEQUENCE [LARGE SCALE GENOMIC DNA]</scope>
    <source>
        <strain evidence="2 3">ATCC 200175</strain>
    </source>
</reference>
<keyword evidence="3" id="KW-1185">Reference proteome</keyword>